<evidence type="ECO:0000259" key="4">
    <source>
        <dbReference type="Pfam" id="PF00881"/>
    </source>
</evidence>
<name>A0ABW9QTX7_9ACTN</name>
<dbReference type="InterPro" id="IPR000415">
    <property type="entry name" value="Nitroreductase-like"/>
</dbReference>
<keyword evidence="2" id="KW-0288">FMN</keyword>
<sequence>MDVREAMRTQHACRYYRPDPVPDDVLYDAFDDARFGPQGGNRQPVRFVVVKDPAKKKALGELYIVPWTAYSTAAKQGIEAIVAEADGTAKSTRLGGMRDPMKSLLDADHFAEHFGEHPVIIVVCADIANTHPTDTELGRLSIVGGGSVYPQAQNLCLALRARGVATTFTTLLCAFEPQVKELLGIPAEWATAAHIVAGYPANGFPTRLNRLPVEELVSVDTWGQPLARAETAGV</sequence>
<keyword evidence="3" id="KW-0560">Oxidoreductase</keyword>
<protein>
    <submittedName>
        <fullName evidence="5">Oxidoreductase</fullName>
    </submittedName>
</protein>
<organism evidence="5 6">
    <name type="scientific">Acidiferrimicrobium australe</name>
    <dbReference type="NCBI Taxonomy" id="2664430"/>
    <lineage>
        <taxon>Bacteria</taxon>
        <taxon>Bacillati</taxon>
        <taxon>Actinomycetota</taxon>
        <taxon>Acidimicrobiia</taxon>
        <taxon>Acidimicrobiales</taxon>
        <taxon>Acidimicrobiaceae</taxon>
        <taxon>Acidiferrimicrobium</taxon>
    </lineage>
</organism>
<dbReference type="PANTHER" id="PTHR23026:SF90">
    <property type="entry name" value="IODOTYROSINE DEIODINASE 1"/>
    <property type="match status" value="1"/>
</dbReference>
<keyword evidence="1" id="KW-0285">Flavoprotein</keyword>
<gene>
    <name evidence="5" type="ORF">GHK86_03735</name>
</gene>
<keyword evidence="6" id="KW-1185">Reference proteome</keyword>
<evidence type="ECO:0000256" key="2">
    <source>
        <dbReference type="ARBA" id="ARBA00022643"/>
    </source>
</evidence>
<dbReference type="InterPro" id="IPR050627">
    <property type="entry name" value="Nitroreductase/BluB"/>
</dbReference>
<evidence type="ECO:0000313" key="5">
    <source>
        <dbReference type="EMBL" id="MST31838.1"/>
    </source>
</evidence>
<reference evidence="5 6" key="1">
    <citation type="submission" date="2019-11" db="EMBL/GenBank/DDBJ databases">
        <title>Acidiferrimicrobium australis gen. nov., sp. nov., an acidophilic and obligately heterotrophic, member of the Actinobacteria that catalyses dissimilatory oxido- reduction of iron isolated from metal-rich acidic water in Chile.</title>
        <authorList>
            <person name="Gonzalez D."/>
            <person name="Huber K."/>
            <person name="Hedrich S."/>
            <person name="Rojas-Villalobos C."/>
            <person name="Quatrini R."/>
            <person name="Dinamarca M.A."/>
            <person name="Schwarz A."/>
            <person name="Canales C."/>
            <person name="Nancucheo I."/>
        </authorList>
    </citation>
    <scope>NUCLEOTIDE SEQUENCE [LARGE SCALE GENOMIC DNA]</scope>
    <source>
        <strain evidence="5 6">USS-CCA1</strain>
    </source>
</reference>
<dbReference type="Gene3D" id="3.40.109.10">
    <property type="entry name" value="NADH Oxidase"/>
    <property type="match status" value="1"/>
</dbReference>
<accession>A0ABW9QTX7</accession>
<proteinExistence type="predicted"/>
<dbReference type="PANTHER" id="PTHR23026">
    <property type="entry name" value="NADPH NITROREDUCTASE"/>
    <property type="match status" value="1"/>
</dbReference>
<dbReference type="Proteomes" id="UP000437736">
    <property type="component" value="Unassembled WGS sequence"/>
</dbReference>
<dbReference type="CDD" id="cd02062">
    <property type="entry name" value="Nitro_FMN_reductase"/>
    <property type="match status" value="1"/>
</dbReference>
<dbReference type="SUPFAM" id="SSF55469">
    <property type="entry name" value="FMN-dependent nitroreductase-like"/>
    <property type="match status" value="1"/>
</dbReference>
<feature type="domain" description="Nitroreductase" evidence="4">
    <location>
        <begin position="9"/>
        <end position="199"/>
    </location>
</feature>
<evidence type="ECO:0000256" key="1">
    <source>
        <dbReference type="ARBA" id="ARBA00022630"/>
    </source>
</evidence>
<dbReference type="Pfam" id="PF00881">
    <property type="entry name" value="Nitroreductase"/>
    <property type="match status" value="1"/>
</dbReference>
<dbReference type="InterPro" id="IPR029479">
    <property type="entry name" value="Nitroreductase"/>
</dbReference>
<dbReference type="EMBL" id="WJHE01000152">
    <property type="protein sequence ID" value="MST31838.1"/>
    <property type="molecule type" value="Genomic_DNA"/>
</dbReference>
<comment type="caution">
    <text evidence="5">The sequence shown here is derived from an EMBL/GenBank/DDBJ whole genome shotgun (WGS) entry which is preliminary data.</text>
</comment>
<evidence type="ECO:0000313" key="6">
    <source>
        <dbReference type="Proteomes" id="UP000437736"/>
    </source>
</evidence>
<evidence type="ECO:0000256" key="3">
    <source>
        <dbReference type="ARBA" id="ARBA00023002"/>
    </source>
</evidence>